<evidence type="ECO:0000256" key="11">
    <source>
        <dbReference type="ARBA" id="ARBA00022889"/>
    </source>
</evidence>
<dbReference type="Pfam" id="PF18372">
    <property type="entry name" value="I-EGF_1"/>
    <property type="match status" value="1"/>
</dbReference>
<evidence type="ECO:0000256" key="20">
    <source>
        <dbReference type="SAM" id="SignalP"/>
    </source>
</evidence>
<dbReference type="SUPFAM" id="SSF57196">
    <property type="entry name" value="EGF/Laminin"/>
    <property type="match status" value="1"/>
</dbReference>
<feature type="chain" id="PRO_5043643193" description="Integrin beta" evidence="20">
    <location>
        <begin position="20"/>
        <end position="784"/>
    </location>
</feature>
<evidence type="ECO:0000256" key="3">
    <source>
        <dbReference type="ARBA" id="ARBA00022475"/>
    </source>
</evidence>
<evidence type="ECO:0000256" key="12">
    <source>
        <dbReference type="ARBA" id="ARBA00022989"/>
    </source>
</evidence>
<evidence type="ECO:0000256" key="10">
    <source>
        <dbReference type="ARBA" id="ARBA00022842"/>
    </source>
</evidence>
<feature type="disulfide bond" evidence="17">
    <location>
        <begin position="483"/>
        <end position="496"/>
    </location>
</feature>
<dbReference type="InterPro" id="IPR014836">
    <property type="entry name" value="Integrin_bsu_cyt_dom"/>
</dbReference>
<keyword evidence="9" id="KW-0106">Calcium</keyword>
<feature type="disulfide bond" evidence="17">
    <location>
        <begin position="467"/>
        <end position="506"/>
    </location>
</feature>
<evidence type="ECO:0000256" key="14">
    <source>
        <dbReference type="ARBA" id="ARBA00023136"/>
    </source>
</evidence>
<keyword evidence="11 18" id="KW-0130">Cell adhesion</keyword>
<accession>A0AAW1MB59</accession>
<dbReference type="GO" id="GO:0007229">
    <property type="term" value="P:integrin-mediated signaling pathway"/>
    <property type="evidence" value="ECO:0007669"/>
    <property type="project" value="UniProtKB-KW"/>
</dbReference>
<dbReference type="Gene3D" id="2.10.25.10">
    <property type="entry name" value="Laminin"/>
    <property type="match status" value="4"/>
</dbReference>
<evidence type="ECO:0000256" key="13">
    <source>
        <dbReference type="ARBA" id="ARBA00023037"/>
    </source>
</evidence>
<keyword evidence="14 19" id="KW-0472">Membrane</keyword>
<keyword evidence="4" id="KW-0245">EGF-like domain</keyword>
<dbReference type="Pfam" id="PF00362">
    <property type="entry name" value="Integrin_beta"/>
    <property type="match status" value="1"/>
</dbReference>
<dbReference type="Gene3D" id="3.40.50.410">
    <property type="entry name" value="von Willebrand factor, type A domain"/>
    <property type="match status" value="1"/>
</dbReference>
<dbReference type="Proteomes" id="UP001458880">
    <property type="component" value="Unassembled WGS sequence"/>
</dbReference>
<feature type="disulfide bond" evidence="17">
    <location>
        <begin position="31"/>
        <end position="40"/>
    </location>
</feature>
<dbReference type="GO" id="GO:0005925">
    <property type="term" value="C:focal adhesion"/>
    <property type="evidence" value="ECO:0007669"/>
    <property type="project" value="TreeGrafter"/>
</dbReference>
<feature type="disulfide bond" evidence="17">
    <location>
        <begin position="519"/>
        <end position="533"/>
    </location>
</feature>
<dbReference type="GO" id="GO:0005178">
    <property type="term" value="F:integrin binding"/>
    <property type="evidence" value="ECO:0007669"/>
    <property type="project" value="TreeGrafter"/>
</dbReference>
<feature type="disulfide bond" evidence="17">
    <location>
        <begin position="34"/>
        <end position="66"/>
    </location>
</feature>
<dbReference type="SMART" id="SM00187">
    <property type="entry name" value="INB"/>
    <property type="match status" value="1"/>
</dbReference>
<dbReference type="InterPro" id="IPR057073">
    <property type="entry name" value="EGF_integrin_2"/>
</dbReference>
<dbReference type="SUPFAM" id="SSF53300">
    <property type="entry name" value="vWA-like"/>
    <property type="match status" value="1"/>
</dbReference>
<dbReference type="InterPro" id="IPR036349">
    <property type="entry name" value="Integrin_bsu_tail_dom_sf"/>
</dbReference>
<keyword evidence="15 17" id="KW-1015">Disulfide bond</keyword>
<feature type="disulfide bond" evidence="17">
    <location>
        <begin position="599"/>
        <end position="648"/>
    </location>
</feature>
<feature type="disulfide bond" evidence="17">
    <location>
        <begin position="604"/>
        <end position="616"/>
    </location>
</feature>
<name>A0AAW1MB59_POPJA</name>
<dbReference type="PROSITE" id="PS52047">
    <property type="entry name" value="I_EGF_2"/>
    <property type="match status" value="2"/>
</dbReference>
<protein>
    <recommendedName>
        <fullName evidence="18">Integrin beta</fullName>
    </recommendedName>
</protein>
<evidence type="ECO:0000256" key="9">
    <source>
        <dbReference type="ARBA" id="ARBA00022837"/>
    </source>
</evidence>
<dbReference type="SUPFAM" id="SSF103575">
    <property type="entry name" value="Plexin repeat"/>
    <property type="match status" value="1"/>
</dbReference>
<feature type="disulfide bond" evidence="17">
    <location>
        <begin position="512"/>
        <end position="517"/>
    </location>
</feature>
<dbReference type="InterPro" id="IPR012896">
    <property type="entry name" value="Integrin_bsu_tail"/>
</dbReference>
<sequence length="784" mass="86276">MIKLAVIFCFFNILFAVCAQDISNCVSQENCNECISQPGCVWCAKPNDNTNIHCKLKSEVSNTNWCPNDKLTNPGTDYTILKDDNLNSGKFGDAVQIKPQLVKLKTRRGEETKISFQYAKAANYPIDLYYIMDLSASMKSHKDKLAALGGQLVEVMRSITNNFQLGFGSFVDKTIMPFTSTAPNRIDSPCQGCVRAYSYKNHLSLTTDYHLFSEQVIAANVSGNLDAPEGGFDALMQAIVCKQQIGWRENARHIIVFSTDAEFHVAGDGKLAGVFEPNDATCHMENNEYVKGLELDYPSVSHLNYIAKENNINLIFAVVSKGDLVYNVYQTLQQNFENSGVGRLDEQSSNVVDLVMDNYNKIVDSLRITDNSTSTVEIKYHSSCKTPTESGCTNLQLDEIVNFTATIKPLECLPDSNTHRIQIKPEGVNEALILELEVACSCDCAQSTSPEYVTNSSKCFNNGHEVCGICECHAGYFGSTCECNAESVSSVEDTNCKKDPMLPEICSGLGSCKCGKCVCDERSGDQLIYGKYCECNNFSCRRVKGELCSGADHGKCSCGKCECLSGWIGEACDCRDTTATCIDPRGNGQICSGRGECVCGECQCTNDDKKYSGKYCEECASCPGGKCEQFKNCVECQAYKTGMEQDACYDNCTDFNTTIVEHIDVGGSDESIKICTVIDSVGCTITFRYSYWDEDTLKVEALKEKVSCPEPIDILVVVLGVIASIVLGGLILLAIWKLVTHLHDGREYARFVAEAENAKWVRSENPLYKGASTTFQNPTYGSRK</sequence>
<feature type="disulfide bond" evidence="17">
    <location>
        <begin position="440"/>
        <end position="444"/>
    </location>
</feature>
<feature type="disulfide bond" evidence="17">
    <location>
        <begin position="558"/>
        <end position="591"/>
    </location>
</feature>
<dbReference type="SUPFAM" id="SSF69687">
    <property type="entry name" value="Integrin beta tail domain"/>
    <property type="match status" value="1"/>
</dbReference>
<proteinExistence type="inferred from homology"/>
<evidence type="ECO:0000256" key="2">
    <source>
        <dbReference type="ARBA" id="ARBA00007449"/>
    </source>
</evidence>
<dbReference type="SUPFAM" id="SSF69179">
    <property type="entry name" value="Integrin domains"/>
    <property type="match status" value="1"/>
</dbReference>
<dbReference type="GO" id="GO:0016477">
    <property type="term" value="P:cell migration"/>
    <property type="evidence" value="ECO:0007669"/>
    <property type="project" value="TreeGrafter"/>
</dbReference>
<comment type="caution">
    <text evidence="24">The sequence shown here is derived from an EMBL/GenBank/DDBJ whole genome shotgun (WGS) entry which is preliminary data.</text>
</comment>
<dbReference type="GO" id="GO:0008305">
    <property type="term" value="C:integrin complex"/>
    <property type="evidence" value="ECO:0007669"/>
    <property type="project" value="TreeGrafter"/>
</dbReference>
<dbReference type="PIRSF" id="PIRSF002512">
    <property type="entry name" value="Integrin_B"/>
    <property type="match status" value="1"/>
</dbReference>
<evidence type="ECO:0000259" key="23">
    <source>
        <dbReference type="SMART" id="SM01242"/>
    </source>
</evidence>
<comment type="similarity">
    <text evidence="2 18">Belongs to the integrin beta chain family.</text>
</comment>
<feature type="disulfide bond" evidence="17">
    <location>
        <begin position="412"/>
        <end position="675"/>
    </location>
</feature>
<feature type="disulfide bond" evidence="17">
    <location>
        <begin position="627"/>
        <end position="636"/>
    </location>
</feature>
<feature type="disulfide bond" evidence="17">
    <location>
        <begin position="652"/>
        <end position="683"/>
    </location>
</feature>
<feature type="disulfide bond" evidence="17">
    <location>
        <begin position="241"/>
        <end position="282"/>
    </location>
</feature>
<evidence type="ECO:0000256" key="19">
    <source>
        <dbReference type="SAM" id="Phobius"/>
    </source>
</evidence>
<feature type="domain" description="Integrin beta subunit cytoplasmic" evidence="22">
    <location>
        <begin position="737"/>
        <end position="783"/>
    </location>
</feature>
<keyword evidence="12 19" id="KW-1133">Transmembrane helix</keyword>
<dbReference type="GO" id="GO:0033627">
    <property type="term" value="P:cell adhesion mediated by integrin"/>
    <property type="evidence" value="ECO:0007669"/>
    <property type="project" value="TreeGrafter"/>
</dbReference>
<feature type="disulfide bond" evidence="17">
    <location>
        <begin position="514"/>
        <end position="548"/>
    </location>
</feature>
<evidence type="ECO:0000313" key="25">
    <source>
        <dbReference type="Proteomes" id="UP001458880"/>
    </source>
</evidence>
<evidence type="ECO:0000256" key="15">
    <source>
        <dbReference type="ARBA" id="ARBA00023157"/>
    </source>
</evidence>
<dbReference type="SMART" id="SM01242">
    <property type="entry name" value="Integrin_B_tail"/>
    <property type="match status" value="1"/>
</dbReference>
<dbReference type="GO" id="GO:0007160">
    <property type="term" value="P:cell-matrix adhesion"/>
    <property type="evidence" value="ECO:0007669"/>
    <property type="project" value="TreeGrafter"/>
</dbReference>
<dbReference type="GO" id="GO:0007157">
    <property type="term" value="P:heterophilic cell-cell adhesion via plasma membrane cell adhesion molecules"/>
    <property type="evidence" value="ECO:0007669"/>
    <property type="project" value="UniProtKB-ARBA"/>
</dbReference>
<keyword evidence="3" id="KW-1003">Cell membrane</keyword>
<feature type="disulfide bond" evidence="17">
    <location>
        <begin position="563"/>
        <end position="572"/>
    </location>
</feature>
<keyword evidence="6" id="KW-0479">Metal-binding</keyword>
<keyword evidence="10" id="KW-0460">Magnesium</keyword>
<dbReference type="PRINTS" id="PR01186">
    <property type="entry name" value="INTEGRINB"/>
</dbReference>
<dbReference type="FunFam" id="2.10.25.10:FF:000036">
    <property type="entry name" value="Integrin beta"/>
    <property type="match status" value="1"/>
</dbReference>
<dbReference type="PANTHER" id="PTHR10082">
    <property type="entry name" value="INTEGRIN BETA SUBUNIT"/>
    <property type="match status" value="1"/>
</dbReference>
<evidence type="ECO:0000256" key="17">
    <source>
        <dbReference type="PIRSR" id="PIRSR002512-1"/>
    </source>
</evidence>
<dbReference type="GO" id="GO:0009986">
    <property type="term" value="C:cell surface"/>
    <property type="evidence" value="ECO:0007669"/>
    <property type="project" value="TreeGrafter"/>
</dbReference>
<dbReference type="Gene3D" id="2.60.40.1510">
    <property type="entry name" value="ntegrin, alpha v. Chain A, domain 3"/>
    <property type="match status" value="1"/>
</dbReference>
<evidence type="ECO:0000256" key="7">
    <source>
        <dbReference type="ARBA" id="ARBA00022729"/>
    </source>
</evidence>
<feature type="disulfide bond" evidence="17">
    <location>
        <begin position="556"/>
        <end position="561"/>
    </location>
</feature>
<feature type="disulfide bond" evidence="17">
    <location>
        <begin position="384"/>
        <end position="392"/>
    </location>
</feature>
<keyword evidence="25" id="KW-1185">Reference proteome</keyword>
<dbReference type="GO" id="GO:0046872">
    <property type="term" value="F:metal ion binding"/>
    <property type="evidence" value="ECO:0007669"/>
    <property type="project" value="UniProtKB-KW"/>
</dbReference>
<evidence type="ECO:0000313" key="24">
    <source>
        <dbReference type="EMBL" id="KAK9743558.1"/>
    </source>
</evidence>
<dbReference type="InterPro" id="IPR002369">
    <property type="entry name" value="Integrin_bsu_VWA"/>
</dbReference>
<reference evidence="24 25" key="1">
    <citation type="journal article" date="2024" name="BMC Genomics">
        <title>De novo assembly and annotation of Popillia japonica's genome with initial clues to its potential as an invasive pest.</title>
        <authorList>
            <person name="Cucini C."/>
            <person name="Boschi S."/>
            <person name="Funari R."/>
            <person name="Cardaioli E."/>
            <person name="Iannotti N."/>
            <person name="Marturano G."/>
            <person name="Paoli F."/>
            <person name="Bruttini M."/>
            <person name="Carapelli A."/>
            <person name="Frati F."/>
            <person name="Nardi F."/>
        </authorList>
    </citation>
    <scope>NUCLEOTIDE SEQUENCE [LARGE SCALE GENOMIC DNA]</scope>
    <source>
        <strain evidence="24">DMR45628</strain>
    </source>
</reference>
<dbReference type="Pfam" id="PF08725">
    <property type="entry name" value="Integrin_b_cyt"/>
    <property type="match status" value="1"/>
</dbReference>
<keyword evidence="16" id="KW-0325">Glycoprotein</keyword>
<evidence type="ECO:0000259" key="21">
    <source>
        <dbReference type="SMART" id="SM00187"/>
    </source>
</evidence>
<feature type="disulfide bond" evidence="17">
    <location>
        <begin position="535"/>
        <end position="540"/>
    </location>
</feature>
<feature type="domain" description="Integrin beta subunit tail" evidence="23">
    <location>
        <begin position="627"/>
        <end position="713"/>
    </location>
</feature>
<dbReference type="InterPro" id="IPR057243">
    <property type="entry name" value="Integrin_I-EGF_CS"/>
</dbReference>
<feature type="transmembrane region" description="Helical" evidence="19">
    <location>
        <begin position="714"/>
        <end position="736"/>
    </location>
</feature>
<comment type="subcellular location">
    <subcellularLocation>
        <location evidence="1 18">Cell membrane</location>
        <topology evidence="1 18">Single-pass type I membrane protein</topology>
    </subcellularLocation>
</comment>
<feature type="disulfide bond" evidence="17">
    <location>
        <begin position="190"/>
        <end position="193"/>
    </location>
</feature>
<dbReference type="AlphaFoldDB" id="A0AAW1MB59"/>
<dbReference type="InterPro" id="IPR015812">
    <property type="entry name" value="Integrin_bsu"/>
</dbReference>
<gene>
    <name evidence="24" type="ORF">QE152_g8524</name>
</gene>
<evidence type="ECO:0000256" key="5">
    <source>
        <dbReference type="ARBA" id="ARBA00022692"/>
    </source>
</evidence>
<evidence type="ECO:0000256" key="8">
    <source>
        <dbReference type="ARBA" id="ARBA00022737"/>
    </source>
</evidence>
<feature type="disulfide bond" evidence="17">
    <location>
        <begin position="472"/>
        <end position="481"/>
    </location>
</feature>
<evidence type="ECO:0000256" key="4">
    <source>
        <dbReference type="ARBA" id="ARBA00022536"/>
    </source>
</evidence>
<feature type="disulfide bond" evidence="17">
    <location>
        <begin position="597"/>
        <end position="602"/>
    </location>
</feature>
<keyword evidence="8" id="KW-0677">Repeat</keyword>
<feature type="disulfide bond" evidence="17">
    <location>
        <begin position="633"/>
        <end position="708"/>
    </location>
</feature>
<keyword evidence="13 18" id="KW-0401">Integrin</keyword>
<dbReference type="PANTHER" id="PTHR10082:SF60">
    <property type="entry name" value="INTEGRIN BETA-PS"/>
    <property type="match status" value="1"/>
</dbReference>
<dbReference type="Pfam" id="PF23105">
    <property type="entry name" value="EGF_integrin"/>
    <property type="match status" value="2"/>
</dbReference>
<dbReference type="FunFam" id="3.40.50.410:FF:000002">
    <property type="entry name" value="Integrin beta"/>
    <property type="match status" value="1"/>
</dbReference>
<dbReference type="EMBL" id="JASPKY010000068">
    <property type="protein sequence ID" value="KAK9743558.1"/>
    <property type="molecule type" value="Genomic_DNA"/>
</dbReference>
<dbReference type="Pfam" id="PF07965">
    <property type="entry name" value="Integrin_B_tail"/>
    <property type="match status" value="1"/>
</dbReference>
<keyword evidence="7 20" id="KW-0732">Signal</keyword>
<feature type="disulfide bond" evidence="17">
    <location>
        <begin position="574"/>
        <end position="581"/>
    </location>
</feature>
<feature type="domain" description="Integrin beta subunit VWA" evidence="21">
    <location>
        <begin position="30"/>
        <end position="442"/>
    </location>
</feature>
<organism evidence="24 25">
    <name type="scientific">Popillia japonica</name>
    <name type="common">Japanese beetle</name>
    <dbReference type="NCBI Taxonomy" id="7064"/>
    <lineage>
        <taxon>Eukaryota</taxon>
        <taxon>Metazoa</taxon>
        <taxon>Ecdysozoa</taxon>
        <taxon>Arthropoda</taxon>
        <taxon>Hexapoda</taxon>
        <taxon>Insecta</taxon>
        <taxon>Pterygota</taxon>
        <taxon>Neoptera</taxon>
        <taxon>Endopterygota</taxon>
        <taxon>Coleoptera</taxon>
        <taxon>Polyphaga</taxon>
        <taxon>Scarabaeiformia</taxon>
        <taxon>Scarabaeidae</taxon>
        <taxon>Rutelinae</taxon>
        <taxon>Popillia</taxon>
    </lineage>
</organism>
<keyword evidence="5 18" id="KW-0812">Transmembrane</keyword>
<dbReference type="InterPro" id="IPR036465">
    <property type="entry name" value="vWFA_dom_sf"/>
</dbReference>
<dbReference type="InterPro" id="IPR032695">
    <property type="entry name" value="Integrin_dom_sf"/>
</dbReference>
<evidence type="ECO:0000256" key="16">
    <source>
        <dbReference type="ARBA" id="ARBA00023180"/>
    </source>
</evidence>
<dbReference type="SMART" id="SM01241">
    <property type="entry name" value="Integrin_b_cyt"/>
    <property type="match status" value="1"/>
</dbReference>
<dbReference type="InterPro" id="IPR040622">
    <property type="entry name" value="EGF_integrin_1"/>
</dbReference>
<evidence type="ECO:0000259" key="22">
    <source>
        <dbReference type="SMART" id="SM01241"/>
    </source>
</evidence>
<feature type="disulfide bond" evidence="17">
    <location>
        <begin position="43"/>
        <end position="54"/>
    </location>
</feature>
<dbReference type="Gene3D" id="4.10.1240.30">
    <property type="match status" value="1"/>
</dbReference>
<evidence type="ECO:0000256" key="6">
    <source>
        <dbReference type="ARBA" id="ARBA00022723"/>
    </source>
</evidence>
<dbReference type="Gene3D" id="1.20.5.100">
    <property type="entry name" value="Cytochrome c1, transmembrane anchor, C-terminal"/>
    <property type="match status" value="1"/>
</dbReference>
<feature type="signal peptide" evidence="20">
    <location>
        <begin position="1"/>
        <end position="19"/>
    </location>
</feature>
<dbReference type="PROSITE" id="PS00243">
    <property type="entry name" value="I_EGF_1"/>
    <property type="match status" value="1"/>
</dbReference>
<evidence type="ECO:0000256" key="18">
    <source>
        <dbReference type="RuleBase" id="RU000633"/>
    </source>
</evidence>
<evidence type="ECO:0000256" key="1">
    <source>
        <dbReference type="ARBA" id="ARBA00004251"/>
    </source>
</evidence>